<feature type="region of interest" description="Disordered" evidence="6">
    <location>
        <begin position="1"/>
        <end position="20"/>
    </location>
</feature>
<dbReference type="InterPro" id="IPR006091">
    <property type="entry name" value="Acyl-CoA_Oxase/DH_mid-dom"/>
</dbReference>
<name>A0A1I1N1C5_9ACTN</name>
<evidence type="ECO:0000259" key="7">
    <source>
        <dbReference type="Pfam" id="PF00441"/>
    </source>
</evidence>
<dbReference type="GO" id="GO:0003995">
    <property type="term" value="F:acyl-CoA dehydrogenase activity"/>
    <property type="evidence" value="ECO:0007669"/>
    <property type="project" value="TreeGrafter"/>
</dbReference>
<dbReference type="PANTHER" id="PTHR43884">
    <property type="entry name" value="ACYL-COA DEHYDROGENASE"/>
    <property type="match status" value="1"/>
</dbReference>
<dbReference type="Gene3D" id="1.20.140.10">
    <property type="entry name" value="Butyryl-CoA Dehydrogenase, subunit A, domain 3"/>
    <property type="match status" value="1"/>
</dbReference>
<keyword evidence="4 5" id="KW-0274">FAD</keyword>
<organism evidence="9 10">
    <name type="scientific">Streptomyces aidingensis</name>
    <dbReference type="NCBI Taxonomy" id="910347"/>
    <lineage>
        <taxon>Bacteria</taxon>
        <taxon>Bacillati</taxon>
        <taxon>Actinomycetota</taxon>
        <taxon>Actinomycetes</taxon>
        <taxon>Kitasatosporales</taxon>
        <taxon>Streptomycetaceae</taxon>
        <taxon>Streptomyces</taxon>
    </lineage>
</organism>
<evidence type="ECO:0000256" key="1">
    <source>
        <dbReference type="ARBA" id="ARBA00001974"/>
    </source>
</evidence>
<feature type="compositionally biased region" description="Low complexity" evidence="6">
    <location>
        <begin position="7"/>
        <end position="20"/>
    </location>
</feature>
<evidence type="ECO:0000256" key="3">
    <source>
        <dbReference type="ARBA" id="ARBA00022630"/>
    </source>
</evidence>
<evidence type="ECO:0000256" key="2">
    <source>
        <dbReference type="ARBA" id="ARBA00009347"/>
    </source>
</evidence>
<dbReference type="RefSeq" id="WP_175541411.1">
    <property type="nucleotide sequence ID" value="NZ_FOLM01000007.1"/>
</dbReference>
<protein>
    <submittedName>
        <fullName evidence="9">Acyl-CoA dehydrogenase</fullName>
    </submittedName>
</protein>
<comment type="similarity">
    <text evidence="2 5">Belongs to the acyl-CoA dehydrogenase family.</text>
</comment>
<evidence type="ECO:0000256" key="5">
    <source>
        <dbReference type="RuleBase" id="RU362125"/>
    </source>
</evidence>
<evidence type="ECO:0000256" key="6">
    <source>
        <dbReference type="SAM" id="MobiDB-lite"/>
    </source>
</evidence>
<sequence length="416" mass="44230">MTPATPAADVGGRTATAGAAGSPAVAAAATGRATGTAAARSLPPAVRDLVAGCRELGAELRTLALAVDRAPEDHRLLRRCGALELLRVVGTPERFRPHPVPAWAREFTASCLGRVAANIELARGDAGVLNACAAPSLAGFTVDALGDERQQELFYGELARTGCWTFFGMTEPEHGSDATALRTRLDRDPAGGFLMHGTKRYVANAERGSVGVVFARVGPTPLSIRAVLLKRPAPGFTGSPLEMLGLRGARIGEMRFDAVPVPEEHVLGRHLPLSRRGLWGANRAFTVVRLQIAAQALGVAHAIHDQVRALRPGRPGHDLVTARLDAARQLLYDTAAEVDARPDDREPACVAKLHTTHLAVRTARWAERELPPSALAGHPLLEKWCRDVCAFEFMDGTTNILRLAVAPAPASHREGS</sequence>
<evidence type="ECO:0000259" key="8">
    <source>
        <dbReference type="Pfam" id="PF02770"/>
    </source>
</evidence>
<evidence type="ECO:0000256" key="4">
    <source>
        <dbReference type="ARBA" id="ARBA00022827"/>
    </source>
</evidence>
<reference evidence="9 10" key="1">
    <citation type="submission" date="2016-10" db="EMBL/GenBank/DDBJ databases">
        <authorList>
            <person name="de Groot N.N."/>
        </authorList>
    </citation>
    <scope>NUCLEOTIDE SEQUENCE [LARGE SCALE GENOMIC DNA]</scope>
    <source>
        <strain evidence="9 10">CGMCC 4.5739</strain>
    </source>
</reference>
<dbReference type="Gene3D" id="1.10.540.10">
    <property type="entry name" value="Acyl-CoA dehydrogenase/oxidase, N-terminal domain"/>
    <property type="match status" value="1"/>
</dbReference>
<keyword evidence="5" id="KW-0560">Oxidoreductase</keyword>
<dbReference type="SUPFAM" id="SSF56645">
    <property type="entry name" value="Acyl-CoA dehydrogenase NM domain-like"/>
    <property type="match status" value="1"/>
</dbReference>
<evidence type="ECO:0000313" key="10">
    <source>
        <dbReference type="Proteomes" id="UP000199207"/>
    </source>
</evidence>
<gene>
    <name evidence="9" type="ORF">SAMN05421773_10753</name>
</gene>
<dbReference type="CDD" id="cd00567">
    <property type="entry name" value="ACAD"/>
    <property type="match status" value="1"/>
</dbReference>
<dbReference type="InterPro" id="IPR046373">
    <property type="entry name" value="Acyl-CoA_Oxase/DH_mid-dom_sf"/>
</dbReference>
<dbReference type="AlphaFoldDB" id="A0A1I1N1C5"/>
<dbReference type="InterPro" id="IPR009075">
    <property type="entry name" value="AcylCo_DH/oxidase_C"/>
</dbReference>
<dbReference type="Proteomes" id="UP000199207">
    <property type="component" value="Unassembled WGS sequence"/>
</dbReference>
<keyword evidence="3 5" id="KW-0285">Flavoprotein</keyword>
<dbReference type="InterPro" id="IPR036250">
    <property type="entry name" value="AcylCo_DH-like_C"/>
</dbReference>
<dbReference type="EMBL" id="FOLM01000007">
    <property type="protein sequence ID" value="SFC88643.1"/>
    <property type="molecule type" value="Genomic_DNA"/>
</dbReference>
<feature type="domain" description="Acyl-CoA oxidase/dehydrogenase middle" evidence="8">
    <location>
        <begin position="167"/>
        <end position="259"/>
    </location>
</feature>
<proteinExistence type="inferred from homology"/>
<dbReference type="GO" id="GO:0050660">
    <property type="term" value="F:flavin adenine dinucleotide binding"/>
    <property type="evidence" value="ECO:0007669"/>
    <property type="project" value="InterPro"/>
</dbReference>
<dbReference type="InterPro" id="IPR037069">
    <property type="entry name" value="AcylCoA_DH/ox_N_sf"/>
</dbReference>
<evidence type="ECO:0000313" key="9">
    <source>
        <dbReference type="EMBL" id="SFC88643.1"/>
    </source>
</evidence>
<accession>A0A1I1N1C5</accession>
<comment type="cofactor">
    <cofactor evidence="1 5">
        <name>FAD</name>
        <dbReference type="ChEBI" id="CHEBI:57692"/>
    </cofactor>
</comment>
<dbReference type="Pfam" id="PF02770">
    <property type="entry name" value="Acyl-CoA_dh_M"/>
    <property type="match status" value="1"/>
</dbReference>
<dbReference type="SUPFAM" id="SSF47203">
    <property type="entry name" value="Acyl-CoA dehydrogenase C-terminal domain-like"/>
    <property type="match status" value="1"/>
</dbReference>
<dbReference type="PANTHER" id="PTHR43884:SF12">
    <property type="entry name" value="ISOVALERYL-COA DEHYDROGENASE, MITOCHONDRIAL-RELATED"/>
    <property type="match status" value="1"/>
</dbReference>
<dbReference type="Pfam" id="PF00441">
    <property type="entry name" value="Acyl-CoA_dh_1"/>
    <property type="match status" value="1"/>
</dbReference>
<keyword evidence="10" id="KW-1185">Reference proteome</keyword>
<feature type="domain" description="Acyl-CoA dehydrogenase/oxidase C-terminal" evidence="7">
    <location>
        <begin position="277"/>
        <end position="406"/>
    </location>
</feature>
<dbReference type="Gene3D" id="2.40.110.10">
    <property type="entry name" value="Butyryl-CoA Dehydrogenase, subunit A, domain 2"/>
    <property type="match status" value="1"/>
</dbReference>
<dbReference type="InterPro" id="IPR009100">
    <property type="entry name" value="AcylCoA_DH/oxidase_NM_dom_sf"/>
</dbReference>
<dbReference type="STRING" id="910347.SAMN05421773_10753"/>